<dbReference type="Pfam" id="PF00664">
    <property type="entry name" value="ABC_membrane"/>
    <property type="match status" value="1"/>
</dbReference>
<feature type="domain" description="ABC transporter" evidence="9">
    <location>
        <begin position="353"/>
        <end position="580"/>
    </location>
</feature>
<dbReference type="GO" id="GO:0016887">
    <property type="term" value="F:ATP hydrolysis activity"/>
    <property type="evidence" value="ECO:0007669"/>
    <property type="project" value="InterPro"/>
</dbReference>
<dbReference type="PROSITE" id="PS50893">
    <property type="entry name" value="ABC_TRANSPORTER_2"/>
    <property type="match status" value="2"/>
</dbReference>
<keyword evidence="4" id="KW-0067">ATP-binding</keyword>
<dbReference type="EMBL" id="CAEZYQ010000031">
    <property type="protein sequence ID" value="CAB4765136.1"/>
    <property type="molecule type" value="Genomic_DNA"/>
</dbReference>
<dbReference type="SUPFAM" id="SSF90123">
    <property type="entry name" value="ABC transporter transmembrane region"/>
    <property type="match status" value="2"/>
</dbReference>
<feature type="transmembrane region" description="Helical" evidence="8">
    <location>
        <begin position="848"/>
        <end position="869"/>
    </location>
</feature>
<dbReference type="GO" id="GO:0042883">
    <property type="term" value="P:cysteine transport"/>
    <property type="evidence" value="ECO:0007669"/>
    <property type="project" value="InterPro"/>
</dbReference>
<dbReference type="PROSITE" id="PS00211">
    <property type="entry name" value="ABC_TRANSPORTER_1"/>
    <property type="match status" value="2"/>
</dbReference>
<dbReference type="AlphaFoldDB" id="A0A6J6V026"/>
<keyword evidence="5 8" id="KW-1133">Transmembrane helix</keyword>
<dbReference type="InterPro" id="IPR027417">
    <property type="entry name" value="P-loop_NTPase"/>
</dbReference>
<reference evidence="11" key="1">
    <citation type="submission" date="2020-05" db="EMBL/GenBank/DDBJ databases">
        <authorList>
            <person name="Chiriac C."/>
            <person name="Salcher M."/>
            <person name="Ghai R."/>
            <person name="Kavagutti S V."/>
        </authorList>
    </citation>
    <scope>NUCLEOTIDE SEQUENCE</scope>
</reference>
<organism evidence="11">
    <name type="scientific">freshwater metagenome</name>
    <dbReference type="NCBI Taxonomy" id="449393"/>
    <lineage>
        <taxon>unclassified sequences</taxon>
        <taxon>metagenomes</taxon>
        <taxon>ecological metagenomes</taxon>
    </lineage>
</organism>
<evidence type="ECO:0000256" key="7">
    <source>
        <dbReference type="SAM" id="MobiDB-lite"/>
    </source>
</evidence>
<dbReference type="InterPro" id="IPR039421">
    <property type="entry name" value="Type_1_exporter"/>
</dbReference>
<feature type="domain" description="ABC transmembrane type-1" evidence="10">
    <location>
        <begin position="600"/>
        <end position="842"/>
    </location>
</feature>
<evidence type="ECO:0000256" key="2">
    <source>
        <dbReference type="ARBA" id="ARBA00022692"/>
    </source>
</evidence>
<gene>
    <name evidence="11" type="ORF">UFOPK2761_02967</name>
</gene>
<keyword evidence="3" id="KW-0547">Nucleotide-binding</keyword>
<dbReference type="CDD" id="cd03228">
    <property type="entry name" value="ABCC_MRP_Like"/>
    <property type="match status" value="1"/>
</dbReference>
<feature type="domain" description="ABC transmembrane type-1" evidence="10">
    <location>
        <begin position="23"/>
        <end position="300"/>
    </location>
</feature>
<feature type="transmembrane region" description="Helical" evidence="8">
    <location>
        <begin position="156"/>
        <end position="178"/>
    </location>
</feature>
<evidence type="ECO:0000256" key="3">
    <source>
        <dbReference type="ARBA" id="ARBA00022741"/>
    </source>
</evidence>
<keyword evidence="2 8" id="KW-0812">Transmembrane</keyword>
<feature type="transmembrane region" description="Helical" evidence="8">
    <location>
        <begin position="132"/>
        <end position="150"/>
    </location>
</feature>
<feature type="transmembrane region" description="Helical" evidence="8">
    <location>
        <begin position="60"/>
        <end position="79"/>
    </location>
</feature>
<feature type="transmembrane region" description="Helical" evidence="8">
    <location>
        <begin position="742"/>
        <end position="760"/>
    </location>
</feature>
<dbReference type="InterPro" id="IPR014223">
    <property type="entry name" value="ABC_CydC/D"/>
</dbReference>
<dbReference type="InterPro" id="IPR014216">
    <property type="entry name" value="ABC_transptr_CydD"/>
</dbReference>
<proteinExistence type="predicted"/>
<evidence type="ECO:0000259" key="9">
    <source>
        <dbReference type="PROSITE" id="PS50893"/>
    </source>
</evidence>
<feature type="transmembrane region" description="Helical" evidence="8">
    <location>
        <begin position="821"/>
        <end position="842"/>
    </location>
</feature>
<protein>
    <submittedName>
        <fullName evidence="11">Unannotated protein</fullName>
    </submittedName>
</protein>
<evidence type="ECO:0000256" key="4">
    <source>
        <dbReference type="ARBA" id="ARBA00022840"/>
    </source>
</evidence>
<dbReference type="GO" id="GO:0034775">
    <property type="term" value="P:glutathione transmembrane transport"/>
    <property type="evidence" value="ECO:0007669"/>
    <property type="project" value="InterPro"/>
</dbReference>
<dbReference type="InterPro" id="IPR017871">
    <property type="entry name" value="ABC_transporter-like_CS"/>
</dbReference>
<name>A0A6J6V026_9ZZZZ</name>
<feature type="transmembrane region" description="Helical" evidence="8">
    <location>
        <begin position="237"/>
        <end position="265"/>
    </location>
</feature>
<evidence type="ECO:0000313" key="11">
    <source>
        <dbReference type="EMBL" id="CAB4765136.1"/>
    </source>
</evidence>
<dbReference type="Pfam" id="PF00005">
    <property type="entry name" value="ABC_tran"/>
    <property type="match status" value="2"/>
</dbReference>
<dbReference type="PROSITE" id="PS50929">
    <property type="entry name" value="ABC_TM1F"/>
    <property type="match status" value="2"/>
</dbReference>
<dbReference type="GO" id="GO:0140359">
    <property type="term" value="F:ABC-type transporter activity"/>
    <property type="evidence" value="ECO:0007669"/>
    <property type="project" value="InterPro"/>
</dbReference>
<dbReference type="Gene3D" id="3.40.50.300">
    <property type="entry name" value="P-loop containing nucleotide triphosphate hydrolases"/>
    <property type="match status" value="2"/>
</dbReference>
<evidence type="ECO:0000256" key="5">
    <source>
        <dbReference type="ARBA" id="ARBA00022989"/>
    </source>
</evidence>
<evidence type="ECO:0000256" key="8">
    <source>
        <dbReference type="SAM" id="Phobius"/>
    </source>
</evidence>
<dbReference type="InterPro" id="IPR003439">
    <property type="entry name" value="ABC_transporter-like_ATP-bd"/>
</dbReference>
<evidence type="ECO:0000256" key="1">
    <source>
        <dbReference type="ARBA" id="ARBA00004141"/>
    </source>
</evidence>
<keyword evidence="6 8" id="KW-0472">Membrane</keyword>
<evidence type="ECO:0000259" key="10">
    <source>
        <dbReference type="PROSITE" id="PS50929"/>
    </source>
</evidence>
<dbReference type="SMART" id="SM00382">
    <property type="entry name" value="AAA"/>
    <property type="match status" value="2"/>
</dbReference>
<dbReference type="NCBIfam" id="TIGR02868">
    <property type="entry name" value="CydC"/>
    <property type="match status" value="1"/>
</dbReference>
<dbReference type="Gene3D" id="1.20.1560.10">
    <property type="entry name" value="ABC transporter type 1, transmembrane domain"/>
    <property type="match status" value="2"/>
</dbReference>
<evidence type="ECO:0000256" key="6">
    <source>
        <dbReference type="ARBA" id="ARBA00023136"/>
    </source>
</evidence>
<feature type="region of interest" description="Disordered" evidence="7">
    <location>
        <begin position="554"/>
        <end position="594"/>
    </location>
</feature>
<dbReference type="GO" id="GO:0005524">
    <property type="term" value="F:ATP binding"/>
    <property type="evidence" value="ECO:0007669"/>
    <property type="project" value="UniProtKB-KW"/>
</dbReference>
<dbReference type="PANTHER" id="PTHR24221">
    <property type="entry name" value="ATP-BINDING CASSETTE SUB-FAMILY B"/>
    <property type="match status" value="1"/>
</dbReference>
<dbReference type="InterPro" id="IPR011527">
    <property type="entry name" value="ABC1_TM_dom"/>
</dbReference>
<feature type="domain" description="ABC transporter" evidence="9">
    <location>
        <begin position="912"/>
        <end position="1137"/>
    </location>
</feature>
<comment type="subcellular location">
    <subcellularLocation>
        <location evidence="1">Membrane</location>
        <topology evidence="1">Multi-pass membrane protein</topology>
    </subcellularLocation>
</comment>
<dbReference type="GO" id="GO:0016020">
    <property type="term" value="C:membrane"/>
    <property type="evidence" value="ECO:0007669"/>
    <property type="project" value="UniProtKB-SubCell"/>
</dbReference>
<dbReference type="InterPro" id="IPR003593">
    <property type="entry name" value="AAA+_ATPase"/>
</dbReference>
<dbReference type="PANTHER" id="PTHR24221:SF590">
    <property type="entry name" value="COMPONENT LINKED WITH THE ASSEMBLY OF CYTOCHROME' TRANSPORT TRANSMEMBRANE ATP-BINDING PROTEIN ABC TRANSPORTER CYDD-RELATED"/>
    <property type="match status" value="1"/>
</dbReference>
<dbReference type="InterPro" id="IPR036640">
    <property type="entry name" value="ABC1_TM_sf"/>
</dbReference>
<sequence>MSAAGSMRPTDPRLLRMLVPARGALVGVVAAGVVGALLVVAQAFAVTGLVVAAVEGRFSPGWAAAVAGLLAARGLVGWVSDAAAARAAAAVGSDVRRRLTASVLARPGRDSSADAVLVTRGVAALEPYLTRYLPALVLAAVLPGLTVLAMLSQDWIAALVVVCTLPLVPVFGALVGLATRDHAQRQWRALSSLSGHFLDVVRGLPTLVAFRRARAQSARIAEVTDAYRRSTLQTLRVAFLSSGVLELVATISVALVAVVVGLRLAEGGLDLRTALVVLLLAPEAYWPLRRVGAEFHAAAEGVAVVEQVSALLDGTGPCGRAGERQRAVVETPALPAPGASGASHETSTRRAALTAHDLTVVRPGRTTPVLDALSLTIEPTGVTALTGPSGCGKSTLLAVLAGLLEPTSGEVEVPPAADVAWLPQRPGFVEGTVADNLRLADPHASEARLWAALEQVALAERVRALPEGLDTPVGEDAARFSAGERARLAMARAVVSDRPWVLLDEPTAHLDPVTTRVLTDTIAELGRTRGVVVVAHDPAVVAVADRELRLPARGAGRVAQDARERVVGPRPAPRPESRRSDVAEGAGGSTPATTTGRGLALATLLGTLASLSGVALTATAGWLIVQSSTHPPVLTLMVAIVGVRTFGLARPVLRYAERLRSHDTVLRLLASRRVAVYDALVPLVPGRLDRRRGDLLTALVDDVDAGLDRELRVRMPVRTAAAVLAVAAAVTTAWAAPAGLGVALVGLGGAAAYLLARVGAARAEREQVALRARLAERVVATTRLAEELTTWQAVDRAVAGVGETSDALGASSRRSARWLGAARALVLAATGLGVVAVAALVGPGAVGAPVLALLLLVPLALADVVLPLADAGALSARTAAAAARVDALLAGAAGPADPAEPVRPSATAGSAVALDDVGAGWGAAPAFEGLDLRLEEGDRVALVGPSGCGKSTVAALLLRFLEARAGTVALGGVPLPALAADDVRRRVGLVDDDPHLFATTLVENVRLARPEAADHEVEAALRRACLGEWLDQLPEGLGTWLGEGHDGVSGGERARIAIARSLLADQPVLVLDEPTAHLDEATAQDLAEEVLGDPGRSVLWITHGTAGLDLVQEVVEMAGRPTTPSRGATACPRAPIA</sequence>
<dbReference type="NCBIfam" id="TIGR02857">
    <property type="entry name" value="CydD"/>
    <property type="match status" value="1"/>
</dbReference>
<dbReference type="SUPFAM" id="SSF52540">
    <property type="entry name" value="P-loop containing nucleoside triphosphate hydrolases"/>
    <property type="match status" value="2"/>
</dbReference>
<dbReference type="CDD" id="cd18584">
    <property type="entry name" value="ABC_6TM_AarD_CydD"/>
    <property type="match status" value="1"/>
</dbReference>
<feature type="compositionally biased region" description="Basic and acidic residues" evidence="7">
    <location>
        <begin position="560"/>
        <end position="582"/>
    </location>
</feature>
<accession>A0A6J6V026</accession>
<feature type="transmembrane region" description="Helical" evidence="8">
    <location>
        <begin position="21"/>
        <end position="54"/>
    </location>
</feature>
<dbReference type="GO" id="GO:0045454">
    <property type="term" value="P:cell redox homeostasis"/>
    <property type="evidence" value="ECO:0007669"/>
    <property type="project" value="InterPro"/>
</dbReference>